<evidence type="ECO:0000313" key="13">
    <source>
        <dbReference type="EMBL" id="SLM48218.1"/>
    </source>
</evidence>
<feature type="chain" id="PRO_5039925717" description="FAD:protein FMN transferase" evidence="12">
    <location>
        <begin position="18"/>
        <end position="349"/>
    </location>
</feature>
<keyword evidence="13" id="KW-0449">Lipoprotein</keyword>
<sequence length="349" mass="38077">MLAIAMASAVLISGCSAFPKDNQSITVTRTQMHMGTLVTITAAAPTESVALAASTEGFSEIHRLDVLLSTWISSSELSAVNAAAGKAPVRVSSDTLQIVKLALRVAELTDGAFNIAIGPAVDLWNVMERQDVPTVEELEHVRDQIVLSGVRIDNAERTIFLERAGMRIDVGGIAKGYAADRAVMRMKKAGATGGIVALSGDIKAFGRLPKEKRATVGIQHPRMPEELLLVIDLDDEAISTAGDYERYFERDGVRYHHILDPATLQPAKECQSVSIIAKEGVWADGLDTGIFVLGPERGMRLIERLGDVQAIIVDREGKVHMSAELRKRVRLHLGEEEQPWQQDTVLRRR</sequence>
<dbReference type="PANTHER" id="PTHR30040">
    <property type="entry name" value="THIAMINE BIOSYNTHESIS LIPOPROTEIN APBE"/>
    <property type="match status" value="1"/>
</dbReference>
<dbReference type="RefSeq" id="WP_172834255.1">
    <property type="nucleotide sequence ID" value="NZ_LT828648.1"/>
</dbReference>
<evidence type="ECO:0000256" key="3">
    <source>
        <dbReference type="ARBA" id="ARBA00022630"/>
    </source>
</evidence>
<dbReference type="EC" id="2.7.1.180" evidence="1 10"/>
<dbReference type="InterPro" id="IPR024932">
    <property type="entry name" value="ApbE"/>
</dbReference>
<evidence type="ECO:0000313" key="14">
    <source>
        <dbReference type="Proteomes" id="UP000192042"/>
    </source>
</evidence>
<feature type="binding site" evidence="11">
    <location>
        <position position="284"/>
    </location>
    <ligand>
        <name>Mg(2+)</name>
        <dbReference type="ChEBI" id="CHEBI:18420"/>
    </ligand>
</feature>
<evidence type="ECO:0000256" key="2">
    <source>
        <dbReference type="ARBA" id="ARBA00016337"/>
    </source>
</evidence>
<keyword evidence="6 10" id="KW-0274">FAD</keyword>
<feature type="binding site" evidence="11">
    <location>
        <position position="172"/>
    </location>
    <ligand>
        <name>Mg(2+)</name>
        <dbReference type="ChEBI" id="CHEBI:18420"/>
    </ligand>
</feature>
<comment type="cofactor">
    <cofactor evidence="11">
        <name>Mg(2+)</name>
        <dbReference type="ChEBI" id="CHEBI:18420"/>
    </cofactor>
    <cofactor evidence="11">
        <name>Mn(2+)</name>
        <dbReference type="ChEBI" id="CHEBI:29035"/>
    </cofactor>
    <text evidence="11">Magnesium. Can also use manganese.</text>
</comment>
<accession>A0A1W1I5C3</accession>
<proteinExistence type="inferred from homology"/>
<evidence type="ECO:0000256" key="9">
    <source>
        <dbReference type="ARBA" id="ARBA00048540"/>
    </source>
</evidence>
<dbReference type="AlphaFoldDB" id="A0A1W1I5C3"/>
<evidence type="ECO:0000256" key="1">
    <source>
        <dbReference type="ARBA" id="ARBA00011955"/>
    </source>
</evidence>
<keyword evidence="4 10" id="KW-0808">Transferase</keyword>
<dbReference type="PANTHER" id="PTHR30040:SF2">
    <property type="entry name" value="FAD:PROTEIN FMN TRANSFERASE"/>
    <property type="match status" value="1"/>
</dbReference>
<keyword evidence="3 10" id="KW-0285">Flavoprotein</keyword>
<dbReference type="Proteomes" id="UP000192042">
    <property type="component" value="Chromosome I"/>
</dbReference>
<dbReference type="SUPFAM" id="SSF143631">
    <property type="entry name" value="ApbE-like"/>
    <property type="match status" value="1"/>
</dbReference>
<dbReference type="STRING" id="1325564.NSJP_2046"/>
<comment type="catalytic activity">
    <reaction evidence="9 10">
        <text>L-threonyl-[protein] + FAD = FMN-L-threonyl-[protein] + AMP + H(+)</text>
        <dbReference type="Rhea" id="RHEA:36847"/>
        <dbReference type="Rhea" id="RHEA-COMP:11060"/>
        <dbReference type="Rhea" id="RHEA-COMP:11061"/>
        <dbReference type="ChEBI" id="CHEBI:15378"/>
        <dbReference type="ChEBI" id="CHEBI:30013"/>
        <dbReference type="ChEBI" id="CHEBI:57692"/>
        <dbReference type="ChEBI" id="CHEBI:74257"/>
        <dbReference type="ChEBI" id="CHEBI:456215"/>
        <dbReference type="EC" id="2.7.1.180"/>
    </reaction>
</comment>
<evidence type="ECO:0000256" key="12">
    <source>
        <dbReference type="SAM" id="SignalP"/>
    </source>
</evidence>
<keyword evidence="7 10" id="KW-0460">Magnesium</keyword>
<feature type="binding site" evidence="11">
    <location>
        <position position="288"/>
    </location>
    <ligand>
        <name>Mg(2+)</name>
        <dbReference type="ChEBI" id="CHEBI:18420"/>
    </ligand>
</feature>
<evidence type="ECO:0000256" key="8">
    <source>
        <dbReference type="ARBA" id="ARBA00031306"/>
    </source>
</evidence>
<keyword evidence="5 10" id="KW-0479">Metal-binding</keyword>
<dbReference type="GO" id="GO:0046872">
    <property type="term" value="F:metal ion binding"/>
    <property type="evidence" value="ECO:0007669"/>
    <property type="project" value="UniProtKB-UniRule"/>
</dbReference>
<dbReference type="InterPro" id="IPR003374">
    <property type="entry name" value="ApbE-like_sf"/>
</dbReference>
<dbReference type="PIRSF" id="PIRSF006268">
    <property type="entry name" value="ApbE"/>
    <property type="match status" value="1"/>
</dbReference>
<organism evidence="13 14">
    <name type="scientific">Nitrospira japonica</name>
    <dbReference type="NCBI Taxonomy" id="1325564"/>
    <lineage>
        <taxon>Bacteria</taxon>
        <taxon>Pseudomonadati</taxon>
        <taxon>Nitrospirota</taxon>
        <taxon>Nitrospiria</taxon>
        <taxon>Nitrospirales</taxon>
        <taxon>Nitrospiraceae</taxon>
        <taxon>Nitrospira</taxon>
    </lineage>
</organism>
<evidence type="ECO:0000256" key="11">
    <source>
        <dbReference type="PIRSR" id="PIRSR006268-2"/>
    </source>
</evidence>
<protein>
    <recommendedName>
        <fullName evidence="2 10">FAD:protein FMN transferase</fullName>
        <ecNumber evidence="1 10">2.7.1.180</ecNumber>
    </recommendedName>
    <alternativeName>
        <fullName evidence="8 10">Flavin transferase</fullName>
    </alternativeName>
</protein>
<evidence type="ECO:0000256" key="6">
    <source>
        <dbReference type="ARBA" id="ARBA00022827"/>
    </source>
</evidence>
<keyword evidence="12" id="KW-0732">Signal</keyword>
<dbReference type="EMBL" id="LT828648">
    <property type="protein sequence ID" value="SLM48218.1"/>
    <property type="molecule type" value="Genomic_DNA"/>
</dbReference>
<reference evidence="13 14" key="1">
    <citation type="submission" date="2017-03" db="EMBL/GenBank/DDBJ databases">
        <authorList>
            <person name="Afonso C.L."/>
            <person name="Miller P.J."/>
            <person name="Scott M.A."/>
            <person name="Spackman E."/>
            <person name="Goraichik I."/>
            <person name="Dimitrov K.M."/>
            <person name="Suarez D.L."/>
            <person name="Swayne D.E."/>
        </authorList>
    </citation>
    <scope>NUCLEOTIDE SEQUENCE [LARGE SCALE GENOMIC DNA]</scope>
    <source>
        <strain evidence="13">Genome sequencing of Nitrospira japonica strain NJ11</strain>
    </source>
</reference>
<name>A0A1W1I5C3_9BACT</name>
<dbReference type="KEGG" id="nja:NSJP_2046"/>
<keyword evidence="14" id="KW-1185">Reference proteome</keyword>
<evidence type="ECO:0000256" key="10">
    <source>
        <dbReference type="PIRNR" id="PIRNR006268"/>
    </source>
</evidence>
<evidence type="ECO:0000256" key="4">
    <source>
        <dbReference type="ARBA" id="ARBA00022679"/>
    </source>
</evidence>
<gene>
    <name evidence="13" type="ORF">NSJP_2046</name>
</gene>
<dbReference type="Gene3D" id="3.10.520.10">
    <property type="entry name" value="ApbE-like domains"/>
    <property type="match status" value="1"/>
</dbReference>
<evidence type="ECO:0000256" key="5">
    <source>
        <dbReference type="ARBA" id="ARBA00022723"/>
    </source>
</evidence>
<comment type="similarity">
    <text evidence="10">Belongs to the ApbE family.</text>
</comment>
<dbReference type="Pfam" id="PF02424">
    <property type="entry name" value="ApbE"/>
    <property type="match status" value="1"/>
</dbReference>
<evidence type="ECO:0000256" key="7">
    <source>
        <dbReference type="ARBA" id="ARBA00022842"/>
    </source>
</evidence>
<feature type="signal peptide" evidence="12">
    <location>
        <begin position="1"/>
        <end position="17"/>
    </location>
</feature>
<dbReference type="GO" id="GO:0016740">
    <property type="term" value="F:transferase activity"/>
    <property type="evidence" value="ECO:0007669"/>
    <property type="project" value="UniProtKB-UniRule"/>
</dbReference>